<dbReference type="PANTHER" id="PTHR42930">
    <property type="entry name" value="PHOSPHATE-SPECIFIC TRANSPORT SYSTEM ACCESSORY PROTEIN PHOU"/>
    <property type="match status" value="1"/>
</dbReference>
<dbReference type="GO" id="GO:0045936">
    <property type="term" value="P:negative regulation of phosphate metabolic process"/>
    <property type="evidence" value="ECO:0007669"/>
    <property type="project" value="InterPro"/>
</dbReference>
<dbReference type="RefSeq" id="WP_278100537.1">
    <property type="nucleotide sequence ID" value="NZ_CP091092.1"/>
</dbReference>
<proteinExistence type="predicted"/>
<evidence type="ECO:0000259" key="1">
    <source>
        <dbReference type="SMART" id="SM00966"/>
    </source>
</evidence>
<dbReference type="PANTHER" id="PTHR42930:SF2">
    <property type="entry name" value="PHOU DOMAIN-CONTAINING PROTEIN"/>
    <property type="match status" value="1"/>
</dbReference>
<dbReference type="GeneID" id="79949678"/>
<gene>
    <name evidence="2" type="ORF">L1994_04730</name>
</gene>
<dbReference type="InterPro" id="IPR038078">
    <property type="entry name" value="PhoU-like_sf"/>
</dbReference>
<dbReference type="InterPro" id="IPR026022">
    <property type="entry name" value="PhoU_dom"/>
</dbReference>
<dbReference type="GO" id="GO:0003677">
    <property type="term" value="F:DNA binding"/>
    <property type="evidence" value="ECO:0007669"/>
    <property type="project" value="InterPro"/>
</dbReference>
<dbReference type="InterPro" id="IPR007159">
    <property type="entry name" value="SpoVT-AbrB_dom"/>
</dbReference>
<dbReference type="AlphaFoldDB" id="A0AAF0FSB8"/>
<dbReference type="Pfam" id="PF01895">
    <property type="entry name" value="PhoU"/>
    <property type="match status" value="2"/>
</dbReference>
<sequence>MDIRKVQMSGGSSYIISLPKDWIKERNIKKNDPIGLVIQNDGNILITPNTSGESIQKTWEFEINSTTDRTFFLRCLIGAYISGYTSLKIWAQGRLPPFTMHIIREFTTMAIGQEVVDETDNMVLIKDLLNPSEMPLNKTILRMSVIVVKMHQDAVSALKENDLSLAENIIFRDNDVDRLHWLIGRQSNLILNDLNLSKKMKISTEDAVVLFLASRIIERVGDHATRIASNVKKLSGKKLPENLMIQIEEVNHEAVRLFQSGMDAFFKRDIYSANDIISETKCIESQCKKINTESMKFEASVAVNIVNISDSIKRVADYSADICENVINASVSAKNKM</sequence>
<organism evidence="2 3">
    <name type="scientific">Methanomicrobium antiquum</name>
    <dbReference type="NCBI Taxonomy" id="487686"/>
    <lineage>
        <taxon>Archaea</taxon>
        <taxon>Methanobacteriati</taxon>
        <taxon>Methanobacteriota</taxon>
        <taxon>Stenosarchaea group</taxon>
        <taxon>Methanomicrobia</taxon>
        <taxon>Methanomicrobiales</taxon>
        <taxon>Methanomicrobiaceae</taxon>
        <taxon>Methanomicrobium</taxon>
    </lineage>
</organism>
<keyword evidence="3" id="KW-1185">Reference proteome</keyword>
<accession>A0AAF0FSB8</accession>
<dbReference type="EMBL" id="CP091092">
    <property type="protein sequence ID" value="WFN37697.1"/>
    <property type="molecule type" value="Genomic_DNA"/>
</dbReference>
<evidence type="ECO:0000313" key="2">
    <source>
        <dbReference type="EMBL" id="WFN37697.1"/>
    </source>
</evidence>
<dbReference type="SMART" id="SM00966">
    <property type="entry name" value="SpoVT_AbrB"/>
    <property type="match status" value="1"/>
</dbReference>
<dbReference type="Proteomes" id="UP001218895">
    <property type="component" value="Chromosome"/>
</dbReference>
<feature type="domain" description="SpoVT-AbrB" evidence="1">
    <location>
        <begin position="8"/>
        <end position="54"/>
    </location>
</feature>
<dbReference type="GO" id="GO:0030643">
    <property type="term" value="P:intracellular phosphate ion homeostasis"/>
    <property type="evidence" value="ECO:0007669"/>
    <property type="project" value="InterPro"/>
</dbReference>
<name>A0AAF0FSB8_9EURY</name>
<dbReference type="SUPFAM" id="SSF109755">
    <property type="entry name" value="PhoU-like"/>
    <property type="match status" value="1"/>
</dbReference>
<dbReference type="InterPro" id="IPR028366">
    <property type="entry name" value="PhoU"/>
</dbReference>
<dbReference type="Gene3D" id="1.20.58.220">
    <property type="entry name" value="Phosphate transport system protein phou homolog 2, domain 2"/>
    <property type="match status" value="1"/>
</dbReference>
<dbReference type="Pfam" id="PF04014">
    <property type="entry name" value="MazE_antitoxin"/>
    <property type="match status" value="1"/>
</dbReference>
<reference evidence="2" key="1">
    <citation type="submission" date="2022-01" db="EMBL/GenBank/DDBJ databases">
        <title>Complete genome of Methanomicrobium antiquum DSM 21220.</title>
        <authorList>
            <person name="Chen S.-C."/>
            <person name="You Y.-T."/>
            <person name="Zhou Y.-Z."/>
            <person name="Lai M.-C."/>
        </authorList>
    </citation>
    <scope>NUCLEOTIDE SEQUENCE</scope>
    <source>
        <strain evidence="2">DSM 21220</strain>
    </source>
</reference>
<evidence type="ECO:0000313" key="3">
    <source>
        <dbReference type="Proteomes" id="UP001218895"/>
    </source>
</evidence>
<protein>
    <submittedName>
        <fullName evidence="2">Phosphate uptake regulator PhoU</fullName>
    </submittedName>
</protein>
<dbReference type="KEGG" id="manq:L1994_04730"/>